<evidence type="ECO:0000313" key="1">
    <source>
        <dbReference type="EMBL" id="MBX72657.1"/>
    </source>
</evidence>
<dbReference type="EMBL" id="GGEC01092173">
    <property type="protein sequence ID" value="MBX72657.1"/>
    <property type="molecule type" value="Transcribed_RNA"/>
</dbReference>
<proteinExistence type="predicted"/>
<dbReference type="AlphaFoldDB" id="A0A2P2R0D8"/>
<name>A0A2P2R0D8_RHIMU</name>
<accession>A0A2P2R0D8</accession>
<sequence length="16" mass="1827">MLLKENSINGEVFSVF</sequence>
<reference evidence="1" key="1">
    <citation type="submission" date="2018-02" db="EMBL/GenBank/DDBJ databases">
        <title>Rhizophora mucronata_Transcriptome.</title>
        <authorList>
            <person name="Meera S.P."/>
            <person name="Sreeshan A."/>
            <person name="Augustine A."/>
        </authorList>
    </citation>
    <scope>NUCLEOTIDE SEQUENCE</scope>
    <source>
        <tissue evidence="1">Leaf</tissue>
    </source>
</reference>
<protein>
    <submittedName>
        <fullName evidence="1">Uncharacterized protein</fullName>
    </submittedName>
</protein>
<organism evidence="1">
    <name type="scientific">Rhizophora mucronata</name>
    <name type="common">Asiatic mangrove</name>
    <dbReference type="NCBI Taxonomy" id="61149"/>
    <lineage>
        <taxon>Eukaryota</taxon>
        <taxon>Viridiplantae</taxon>
        <taxon>Streptophyta</taxon>
        <taxon>Embryophyta</taxon>
        <taxon>Tracheophyta</taxon>
        <taxon>Spermatophyta</taxon>
        <taxon>Magnoliopsida</taxon>
        <taxon>eudicotyledons</taxon>
        <taxon>Gunneridae</taxon>
        <taxon>Pentapetalae</taxon>
        <taxon>rosids</taxon>
        <taxon>fabids</taxon>
        <taxon>Malpighiales</taxon>
        <taxon>Rhizophoraceae</taxon>
        <taxon>Rhizophora</taxon>
    </lineage>
</organism>